<protein>
    <recommendedName>
        <fullName evidence="11">Ionotropic glutamate receptor C-terminal domain-containing protein</fullName>
    </recommendedName>
</protein>
<evidence type="ECO:0000256" key="8">
    <source>
        <dbReference type="ARBA" id="ARBA00023180"/>
    </source>
</evidence>
<dbReference type="Pfam" id="PF00060">
    <property type="entry name" value="Lig_chan"/>
    <property type="match status" value="1"/>
</dbReference>
<sequence>MNFSMFFNSWIIFVAFVDGVLKPVTQNLEVLSVSKAINEIIDEFYVKNQIQFDVRVVREYSGLLNPIVDGLLAVIKDQNSYTLYASNPDMKTGFGLKSSAIFLSFSCSDYSLIHKVTRLWNYYPKNLKFLTFIQSCGLEYFNSNLKYITNTQRLSYKSGSLDMFEFILINDQDILYLTTIEWFTESACNQPQLIILNKFNKTSQKWFKKLQNYEKFKNFHGCNLTLGVDAENNDGSCWGAIDLKANFQIIGLGPCIFNYLSQIHNFTSKIYPITNKIPESAVNVLLFVFRFEFNDIRYFHVTSMFVQAEDIIVTTPGELYSPYEKLWLPFDDTTWVMLYLTFLAAFITILLVNRMPTFIQKSIFGEYVQTPALNVVSTFFGISQTRLPASHIPRVILMLFVFFCLIFRTCYQSKLFEFMTSEPRRPPLKSIEDLRDRNYTMYTILTMDYVDRLIQDERNVWPNVTEISTSEFTRLFESQSRNASAKLSLIINIGNIKNFVQDLQKSYKWHRIPNYGLQVSHTGFVMAPNNFFFNILDDIIQKLIPAGIIDFLIDSCIHSGIKIDDSKDLLALSVDNLAFGFVIWFGFYLACFPIFLMEILTRKIFEWTTKIKNKEQELHSNEVKKEIEQFVTVIIQKVDKGLEIGNWQ</sequence>
<dbReference type="InterPro" id="IPR001320">
    <property type="entry name" value="Iontro_rcpt_C"/>
</dbReference>
<evidence type="ECO:0000256" key="2">
    <source>
        <dbReference type="ARBA" id="ARBA00008685"/>
    </source>
</evidence>
<dbReference type="EMBL" id="OU895880">
    <property type="protein sequence ID" value="CAG9811048.1"/>
    <property type="molecule type" value="Genomic_DNA"/>
</dbReference>
<evidence type="ECO:0000256" key="4">
    <source>
        <dbReference type="ARBA" id="ARBA00022692"/>
    </source>
</evidence>
<evidence type="ECO:0000256" key="10">
    <source>
        <dbReference type="SAM" id="SignalP"/>
    </source>
</evidence>
<dbReference type="Proteomes" id="UP001153620">
    <property type="component" value="Chromosome 4"/>
</dbReference>
<dbReference type="Gene3D" id="1.10.287.70">
    <property type="match status" value="1"/>
</dbReference>
<keyword evidence="7" id="KW-0675">Receptor</keyword>
<comment type="subcellular location">
    <subcellularLocation>
        <location evidence="1">Cell membrane</location>
        <topology evidence="1">Multi-pass membrane protein</topology>
    </subcellularLocation>
</comment>
<comment type="similarity">
    <text evidence="2">Belongs to the glutamate-gated ion channel (TC 1.A.10.1) family.</text>
</comment>
<dbReference type="GO" id="GO:0015276">
    <property type="term" value="F:ligand-gated monoatomic ion channel activity"/>
    <property type="evidence" value="ECO:0007669"/>
    <property type="project" value="InterPro"/>
</dbReference>
<keyword evidence="5 9" id="KW-1133">Transmembrane helix</keyword>
<dbReference type="GO" id="GO:0050906">
    <property type="term" value="P:detection of stimulus involved in sensory perception"/>
    <property type="evidence" value="ECO:0007669"/>
    <property type="project" value="UniProtKB-ARBA"/>
</dbReference>
<evidence type="ECO:0000256" key="1">
    <source>
        <dbReference type="ARBA" id="ARBA00004651"/>
    </source>
</evidence>
<feature type="transmembrane region" description="Helical" evidence="9">
    <location>
        <begin position="335"/>
        <end position="352"/>
    </location>
</feature>
<accession>A0A9N9S544</accession>
<evidence type="ECO:0000259" key="11">
    <source>
        <dbReference type="Pfam" id="PF00060"/>
    </source>
</evidence>
<keyword evidence="4 9" id="KW-0812">Transmembrane</keyword>
<keyword evidence="13" id="KW-1185">Reference proteome</keyword>
<organism evidence="12 13">
    <name type="scientific">Chironomus riparius</name>
    <dbReference type="NCBI Taxonomy" id="315576"/>
    <lineage>
        <taxon>Eukaryota</taxon>
        <taxon>Metazoa</taxon>
        <taxon>Ecdysozoa</taxon>
        <taxon>Arthropoda</taxon>
        <taxon>Hexapoda</taxon>
        <taxon>Insecta</taxon>
        <taxon>Pterygota</taxon>
        <taxon>Neoptera</taxon>
        <taxon>Endopterygota</taxon>
        <taxon>Diptera</taxon>
        <taxon>Nematocera</taxon>
        <taxon>Chironomoidea</taxon>
        <taxon>Chironomidae</taxon>
        <taxon>Chironominae</taxon>
        <taxon>Chironomus</taxon>
    </lineage>
</organism>
<keyword evidence="10" id="KW-0732">Signal</keyword>
<dbReference type="PANTHER" id="PTHR42643:SF30">
    <property type="entry name" value="IONOTROPIC RECEPTOR 40A-RELATED"/>
    <property type="match status" value="1"/>
</dbReference>
<dbReference type="OrthoDB" id="7725497at2759"/>
<reference evidence="12" key="2">
    <citation type="submission" date="2022-10" db="EMBL/GenBank/DDBJ databases">
        <authorList>
            <consortium name="ENA_rothamsted_submissions"/>
            <consortium name="culmorum"/>
            <person name="King R."/>
        </authorList>
    </citation>
    <scope>NUCLEOTIDE SEQUENCE</scope>
</reference>
<evidence type="ECO:0000256" key="3">
    <source>
        <dbReference type="ARBA" id="ARBA00022475"/>
    </source>
</evidence>
<evidence type="ECO:0000313" key="12">
    <source>
        <dbReference type="EMBL" id="CAG9811048.1"/>
    </source>
</evidence>
<evidence type="ECO:0000256" key="7">
    <source>
        <dbReference type="ARBA" id="ARBA00023170"/>
    </source>
</evidence>
<feature type="domain" description="Ionotropic glutamate receptor C-terminal" evidence="11">
    <location>
        <begin position="333"/>
        <end position="584"/>
    </location>
</feature>
<reference evidence="12" key="1">
    <citation type="submission" date="2022-01" db="EMBL/GenBank/DDBJ databases">
        <authorList>
            <person name="King R."/>
        </authorList>
    </citation>
    <scope>NUCLEOTIDE SEQUENCE</scope>
</reference>
<feature type="transmembrane region" description="Helical" evidence="9">
    <location>
        <begin position="581"/>
        <end position="600"/>
    </location>
</feature>
<keyword evidence="3" id="KW-1003">Cell membrane</keyword>
<dbReference type="AlphaFoldDB" id="A0A9N9S544"/>
<gene>
    <name evidence="12" type="ORF">CHIRRI_LOCUS13857</name>
</gene>
<evidence type="ECO:0000313" key="13">
    <source>
        <dbReference type="Proteomes" id="UP001153620"/>
    </source>
</evidence>
<keyword evidence="6 9" id="KW-0472">Membrane</keyword>
<evidence type="ECO:0000256" key="9">
    <source>
        <dbReference type="SAM" id="Phobius"/>
    </source>
</evidence>
<evidence type="ECO:0000256" key="6">
    <source>
        <dbReference type="ARBA" id="ARBA00023136"/>
    </source>
</evidence>
<feature type="chain" id="PRO_5040291429" description="Ionotropic glutamate receptor C-terminal domain-containing protein" evidence="10">
    <location>
        <begin position="20"/>
        <end position="648"/>
    </location>
</feature>
<dbReference type="GO" id="GO:0005886">
    <property type="term" value="C:plasma membrane"/>
    <property type="evidence" value="ECO:0007669"/>
    <property type="project" value="UniProtKB-SubCell"/>
</dbReference>
<feature type="transmembrane region" description="Helical" evidence="9">
    <location>
        <begin position="394"/>
        <end position="411"/>
    </location>
</feature>
<keyword evidence="8" id="KW-0325">Glycoprotein</keyword>
<evidence type="ECO:0000256" key="5">
    <source>
        <dbReference type="ARBA" id="ARBA00022989"/>
    </source>
</evidence>
<proteinExistence type="inferred from homology"/>
<feature type="signal peptide" evidence="10">
    <location>
        <begin position="1"/>
        <end position="19"/>
    </location>
</feature>
<dbReference type="InterPro" id="IPR052192">
    <property type="entry name" value="Insect_Ionotropic_Sensory_Rcpt"/>
</dbReference>
<dbReference type="PANTHER" id="PTHR42643">
    <property type="entry name" value="IONOTROPIC RECEPTOR 20A-RELATED"/>
    <property type="match status" value="1"/>
</dbReference>
<name>A0A9N9S544_9DIPT</name>